<name>W3X0K9_PESFW</name>
<feature type="chain" id="PRO_5004835284" evidence="1">
    <location>
        <begin position="18"/>
        <end position="379"/>
    </location>
</feature>
<reference evidence="3" key="1">
    <citation type="journal article" date="2015" name="BMC Genomics">
        <title>Genomic and transcriptomic analysis of the endophytic fungus Pestalotiopsis fici reveals its lifestyle and high potential for synthesis of natural products.</title>
        <authorList>
            <person name="Wang X."/>
            <person name="Zhang X."/>
            <person name="Liu L."/>
            <person name="Xiang M."/>
            <person name="Wang W."/>
            <person name="Sun X."/>
            <person name="Che Y."/>
            <person name="Guo L."/>
            <person name="Liu G."/>
            <person name="Guo L."/>
            <person name="Wang C."/>
            <person name="Yin W.B."/>
            <person name="Stadler M."/>
            <person name="Zhang X."/>
            <person name="Liu X."/>
        </authorList>
    </citation>
    <scope>NUCLEOTIDE SEQUENCE [LARGE SCALE GENOMIC DNA]</scope>
    <source>
        <strain evidence="3">W106-1 / CGMCC3.15140</strain>
    </source>
</reference>
<proteinExistence type="predicted"/>
<keyword evidence="1" id="KW-0732">Signal</keyword>
<evidence type="ECO:0000313" key="3">
    <source>
        <dbReference type="Proteomes" id="UP000030651"/>
    </source>
</evidence>
<dbReference type="AlphaFoldDB" id="W3X0K9"/>
<gene>
    <name evidence="2" type="ORF">PFICI_08755</name>
</gene>
<protein>
    <submittedName>
        <fullName evidence="2">Uncharacterized protein</fullName>
    </submittedName>
</protein>
<dbReference type="EMBL" id="KI912114">
    <property type="protein sequence ID" value="ETS78902.1"/>
    <property type="molecule type" value="Genomic_DNA"/>
</dbReference>
<evidence type="ECO:0000256" key="1">
    <source>
        <dbReference type="SAM" id="SignalP"/>
    </source>
</evidence>
<dbReference type="OrthoDB" id="3924764at2759"/>
<dbReference type="Proteomes" id="UP000030651">
    <property type="component" value="Unassembled WGS sequence"/>
</dbReference>
<accession>W3X0K9</accession>
<dbReference type="InParanoid" id="W3X0K9"/>
<keyword evidence="3" id="KW-1185">Reference proteome</keyword>
<organism evidence="2 3">
    <name type="scientific">Pestalotiopsis fici (strain W106-1 / CGMCC3.15140)</name>
    <dbReference type="NCBI Taxonomy" id="1229662"/>
    <lineage>
        <taxon>Eukaryota</taxon>
        <taxon>Fungi</taxon>
        <taxon>Dikarya</taxon>
        <taxon>Ascomycota</taxon>
        <taxon>Pezizomycotina</taxon>
        <taxon>Sordariomycetes</taxon>
        <taxon>Xylariomycetidae</taxon>
        <taxon>Amphisphaeriales</taxon>
        <taxon>Sporocadaceae</taxon>
        <taxon>Pestalotiopsis</taxon>
    </lineage>
</organism>
<dbReference type="GeneID" id="19273768"/>
<feature type="signal peptide" evidence="1">
    <location>
        <begin position="1"/>
        <end position="17"/>
    </location>
</feature>
<dbReference type="HOGENOM" id="CLU_729783_0_0_1"/>
<dbReference type="KEGG" id="pfy:PFICI_08755"/>
<evidence type="ECO:0000313" key="2">
    <source>
        <dbReference type="EMBL" id="ETS78902.1"/>
    </source>
</evidence>
<dbReference type="RefSeq" id="XP_007835527.1">
    <property type="nucleotide sequence ID" value="XM_007837336.1"/>
</dbReference>
<sequence length="379" mass="40711">MHRLVTLALAVASIAKASPAQQQPRDGLIIYGDADFDDLVPGHPIGLYGALTFSNLDVQDLSDLGDRDSYGAWPLSGNNVAVFSDTAGRGSRLPAVRAQHRGSVTDAFDMKSFNWGCVSSVSPCQLVVTGHRGGKRVASATFTASTDGGSVNEATFGSDFEDLDKLKFHPYRAGSIRRATTDEEVTWIDNFQYTYFIGGREVVNEYGTVPLPTTTQSVSDIFITTTSDPTITVPPFPDCGETCFSGLNDCLEPTSTCFTGCLEFPFGFPDPNPTRCSTAIGDVIITSDANLPPVETIIDICGPCFWDIDDCGQAFETCFDCTDPVPRLSPRSICLPTSIDATITTYDGITSTATPSLPSVTDSSWPILPAHQQGRPLWL</sequence>